<evidence type="ECO:0000259" key="2">
    <source>
        <dbReference type="SMART" id="SM00954"/>
    </source>
</evidence>
<dbReference type="EC" id="2.7.6.5" evidence="3"/>
<dbReference type="InterPro" id="IPR052366">
    <property type="entry name" value="GTP_Pyrophosphokinase"/>
</dbReference>
<dbReference type="Gene3D" id="3.30.460.10">
    <property type="entry name" value="Beta Polymerase, domain 2"/>
    <property type="match status" value="1"/>
</dbReference>
<accession>A0ABS2MNP7</accession>
<dbReference type="PANTHER" id="PTHR47837:SF2">
    <property type="entry name" value="GTP PYROPHOSPHOKINASE YWAC"/>
    <property type="match status" value="1"/>
</dbReference>
<dbReference type="Gene3D" id="1.10.287.860">
    <property type="entry name" value="Nucleotidyltransferase"/>
    <property type="match status" value="1"/>
</dbReference>
<dbReference type="EMBL" id="JAFBDT010000003">
    <property type="protein sequence ID" value="MBM7561028.1"/>
    <property type="molecule type" value="Genomic_DNA"/>
</dbReference>
<protein>
    <submittedName>
        <fullName evidence="3">GTP pyrophosphokinase</fullName>
        <ecNumber evidence="3">2.7.6.5</ecNumber>
    </submittedName>
</protein>
<evidence type="ECO:0000256" key="1">
    <source>
        <dbReference type="ARBA" id="ARBA00004976"/>
    </source>
</evidence>
<feature type="domain" description="RelA/SpoT" evidence="2">
    <location>
        <begin position="52"/>
        <end position="175"/>
    </location>
</feature>
<name>A0ABS2MNP7_9FIRM</name>
<dbReference type="PANTHER" id="PTHR47837">
    <property type="entry name" value="GTP PYROPHOSPHOKINASE YJBM"/>
    <property type="match status" value="1"/>
</dbReference>
<dbReference type="SMART" id="SM00954">
    <property type="entry name" value="RelA_SpoT"/>
    <property type="match status" value="1"/>
</dbReference>
<keyword evidence="4" id="KW-1185">Reference proteome</keyword>
<dbReference type="Proteomes" id="UP000767854">
    <property type="component" value="Unassembled WGS sequence"/>
</dbReference>
<dbReference type="RefSeq" id="WP_204661979.1">
    <property type="nucleotide sequence ID" value="NZ_JAFBDT010000003.1"/>
</dbReference>
<dbReference type="SUPFAM" id="SSF81301">
    <property type="entry name" value="Nucleotidyltransferase"/>
    <property type="match status" value="1"/>
</dbReference>
<dbReference type="CDD" id="cd05399">
    <property type="entry name" value="NT_Rel-Spo_like"/>
    <property type="match status" value="1"/>
</dbReference>
<comment type="pathway">
    <text evidence="1">Purine metabolism; ppGpp biosynthesis; ppGpp from GTP: step 1/2.</text>
</comment>
<evidence type="ECO:0000313" key="4">
    <source>
        <dbReference type="Proteomes" id="UP000767854"/>
    </source>
</evidence>
<reference evidence="3 4" key="1">
    <citation type="submission" date="2021-01" db="EMBL/GenBank/DDBJ databases">
        <title>Genomic Encyclopedia of Type Strains, Phase IV (KMG-IV): sequencing the most valuable type-strain genomes for metagenomic binning, comparative biology and taxonomic classification.</title>
        <authorList>
            <person name="Goeker M."/>
        </authorList>
    </citation>
    <scope>NUCLEOTIDE SEQUENCE [LARGE SCALE GENOMIC DNA]</scope>
    <source>
        <strain evidence="3 4">DSM 24436</strain>
    </source>
</reference>
<gene>
    <name evidence="3" type="ORF">JOC49_000545</name>
</gene>
<dbReference type="InterPro" id="IPR007685">
    <property type="entry name" value="RelA_SpoT"/>
</dbReference>
<dbReference type="Pfam" id="PF04607">
    <property type="entry name" value="RelA_SpoT"/>
    <property type="match status" value="1"/>
</dbReference>
<comment type="caution">
    <text evidence="3">The sequence shown here is derived from an EMBL/GenBank/DDBJ whole genome shotgun (WGS) entry which is preliminary data.</text>
</comment>
<evidence type="ECO:0000313" key="3">
    <source>
        <dbReference type="EMBL" id="MBM7561028.1"/>
    </source>
</evidence>
<dbReference type="GO" id="GO:0008728">
    <property type="term" value="F:GTP diphosphokinase activity"/>
    <property type="evidence" value="ECO:0007669"/>
    <property type="project" value="UniProtKB-EC"/>
</dbReference>
<organism evidence="3 4">
    <name type="scientific">Fusibacter tunisiensis</name>
    <dbReference type="NCBI Taxonomy" id="1008308"/>
    <lineage>
        <taxon>Bacteria</taxon>
        <taxon>Bacillati</taxon>
        <taxon>Bacillota</taxon>
        <taxon>Clostridia</taxon>
        <taxon>Eubacteriales</taxon>
        <taxon>Eubacteriales Family XII. Incertae Sedis</taxon>
        <taxon>Fusibacter</taxon>
    </lineage>
</organism>
<keyword evidence="3" id="KW-0808">Transferase</keyword>
<dbReference type="InterPro" id="IPR043519">
    <property type="entry name" value="NT_sf"/>
</dbReference>
<sequence length="228" mass="26936">MVDNYLNEETLEWRELLMIHKFAVDEMRTRLNNLDEEFQTMHDYNPIEHISYRVKNPDRIREKLERIGFDPTVENAKEHLFDVAGIRIICAFTADIFDVFKMIEAQSDLKILQVKDYIAAPKENGYKSLHVHVQIPVYLSKGVIETRVEIQLRTIAMDFWASVEHKLYYKYKGKSPTTIQAELKECADLISELDNRMYTLKKLILCLENNSEEVCLNDLYVDEYFKEA</sequence>
<proteinExistence type="predicted"/>